<dbReference type="SUPFAM" id="SSF50630">
    <property type="entry name" value="Acid proteases"/>
    <property type="match status" value="1"/>
</dbReference>
<feature type="compositionally biased region" description="Polar residues" evidence="1">
    <location>
        <begin position="202"/>
        <end position="214"/>
    </location>
</feature>
<evidence type="ECO:0000256" key="1">
    <source>
        <dbReference type="SAM" id="MobiDB-lite"/>
    </source>
</evidence>
<dbReference type="OrthoDB" id="10066633at2759"/>
<gene>
    <name evidence="2" type="ORF">BpHYR1_024806</name>
</gene>
<reference evidence="2 3" key="1">
    <citation type="journal article" date="2018" name="Sci. Rep.">
        <title>Genomic signatures of local adaptation to the degree of environmental predictability in rotifers.</title>
        <authorList>
            <person name="Franch-Gras L."/>
            <person name="Hahn C."/>
            <person name="Garcia-Roger E.M."/>
            <person name="Carmona M.J."/>
            <person name="Serra M."/>
            <person name="Gomez A."/>
        </authorList>
    </citation>
    <scope>NUCLEOTIDE SEQUENCE [LARGE SCALE GENOMIC DNA]</scope>
    <source>
        <strain evidence="2">HYR1</strain>
    </source>
</reference>
<name>A0A3M7RYT2_BRAPC</name>
<organism evidence="2 3">
    <name type="scientific">Brachionus plicatilis</name>
    <name type="common">Marine rotifer</name>
    <name type="synonym">Brachionus muelleri</name>
    <dbReference type="NCBI Taxonomy" id="10195"/>
    <lineage>
        <taxon>Eukaryota</taxon>
        <taxon>Metazoa</taxon>
        <taxon>Spiralia</taxon>
        <taxon>Gnathifera</taxon>
        <taxon>Rotifera</taxon>
        <taxon>Eurotatoria</taxon>
        <taxon>Monogononta</taxon>
        <taxon>Pseudotrocha</taxon>
        <taxon>Ploima</taxon>
        <taxon>Brachionidae</taxon>
        <taxon>Brachionus</taxon>
    </lineage>
</organism>
<dbReference type="Proteomes" id="UP000276133">
    <property type="component" value="Unassembled WGS sequence"/>
</dbReference>
<dbReference type="InterPro" id="IPR050951">
    <property type="entry name" value="Retrovirus_Pol_polyprotein"/>
</dbReference>
<dbReference type="AlphaFoldDB" id="A0A3M7RYT2"/>
<feature type="region of interest" description="Disordered" evidence="1">
    <location>
        <begin position="181"/>
        <end position="217"/>
    </location>
</feature>
<keyword evidence="3" id="KW-1185">Reference proteome</keyword>
<accession>A0A3M7RYT2</accession>
<dbReference type="PANTHER" id="PTHR37984">
    <property type="entry name" value="PROTEIN CBG26694"/>
    <property type="match status" value="1"/>
</dbReference>
<dbReference type="Gene3D" id="3.10.10.10">
    <property type="entry name" value="HIV Type 1 Reverse Transcriptase, subunit A, domain 1"/>
    <property type="match status" value="1"/>
</dbReference>
<dbReference type="STRING" id="10195.A0A3M7RYT2"/>
<proteinExistence type="predicted"/>
<comment type="caution">
    <text evidence="2">The sequence shown here is derived from an EMBL/GenBank/DDBJ whole genome shotgun (WGS) entry which is preliminary data.</text>
</comment>
<evidence type="ECO:0000313" key="3">
    <source>
        <dbReference type="Proteomes" id="UP000276133"/>
    </source>
</evidence>
<evidence type="ECO:0000313" key="2">
    <source>
        <dbReference type="EMBL" id="RNA28487.1"/>
    </source>
</evidence>
<protein>
    <submittedName>
        <fullName evidence="2">Uncharacterized protein</fullName>
    </submittedName>
</protein>
<dbReference type="PANTHER" id="PTHR37984:SF9">
    <property type="entry name" value="INTEGRASE CATALYTIC DOMAIN-CONTAINING PROTEIN"/>
    <property type="match status" value="1"/>
</dbReference>
<dbReference type="InterPro" id="IPR021109">
    <property type="entry name" value="Peptidase_aspartic_dom_sf"/>
</dbReference>
<sequence>MDLVLSLPPPAPFRLDEECRHTAGTRWPARCKELETFVLTSGVTQAAQKALLVYVMGAAAREVYSTLDEKAKDSYDQIKKKLSDHFFPLKNLENETFSFSQLRQHVGESLDDFVVRLSVSSARCEFGRARTRKSSGRSYADEIQEKAHAEEAVTVRARSIEWVGKTEPEIKNEPIAAVQNHGKQAKFGAHGTTRGWQERPKAQNSKAQHAASQNENKREHGKKCFAFGHEYPHVGQSCPAEDQKCRSCGKTGHFSRSNLCSKRRENAINAQKSQEVQKPPPDDGFIFAVANDRSKRPKTEVMIGGRSVYALIDSGAQQEVVEDNLLSKPHLEPYCNQLYAYQSDCPIPVLGQFATVMRANGHEAQAQFNAEGQAGNLLSFDTARELDLFSTDAFCKKIELASIGPSEREKLKDAYTKSLQIDVFTDRICLLKDHPVRLHVDKSVQLLKSAYRRQPFHLVKEIDKDLERMLLHDIIEPVEGPVDWLSQLVVVPKKQPGQVRLLPTWQLQTARSNGSTLHLQRCKRSHMTCAEPQFFRCWTLGKLSISSCWPMRTVVK</sequence>
<dbReference type="EMBL" id="REGN01002387">
    <property type="protein sequence ID" value="RNA28487.1"/>
    <property type="molecule type" value="Genomic_DNA"/>
</dbReference>